<dbReference type="RefSeq" id="WP_345707111.1">
    <property type="nucleotide sequence ID" value="NZ_BAABKV010000001.1"/>
</dbReference>
<evidence type="ECO:0000313" key="2">
    <source>
        <dbReference type="Proteomes" id="UP001596435"/>
    </source>
</evidence>
<gene>
    <name evidence="1" type="ORF">ACFQMG_30940</name>
</gene>
<keyword evidence="2" id="KW-1185">Reference proteome</keyword>
<protein>
    <recommendedName>
        <fullName evidence="3">Replication activator protein Pra</fullName>
    </recommendedName>
</protein>
<comment type="caution">
    <text evidence="1">The sequence shown here is derived from an EMBL/GenBank/DDBJ whole genome shotgun (WGS) entry which is preliminary data.</text>
</comment>
<name>A0ABW2G639_9ACTN</name>
<proteinExistence type="predicted"/>
<accession>A0ABW2G639</accession>
<dbReference type="EMBL" id="JBHTAJ010000084">
    <property type="protein sequence ID" value="MFC7183973.1"/>
    <property type="molecule type" value="Genomic_DNA"/>
</dbReference>
<evidence type="ECO:0008006" key="3">
    <source>
        <dbReference type="Google" id="ProtNLM"/>
    </source>
</evidence>
<reference evidence="2" key="1">
    <citation type="journal article" date="2019" name="Int. J. Syst. Evol. Microbiol.">
        <title>The Global Catalogue of Microorganisms (GCM) 10K type strain sequencing project: providing services to taxonomists for standard genome sequencing and annotation.</title>
        <authorList>
            <consortium name="The Broad Institute Genomics Platform"/>
            <consortium name="The Broad Institute Genome Sequencing Center for Infectious Disease"/>
            <person name="Wu L."/>
            <person name="Ma J."/>
        </authorList>
    </citation>
    <scope>NUCLEOTIDE SEQUENCE [LARGE SCALE GENOMIC DNA]</scope>
    <source>
        <strain evidence="2">CGMCC 1.12859</strain>
    </source>
</reference>
<sequence length="115" mass="12047">MAVFKVDTSTAFVFVAVPPAPKVTNRQTGEVAIDRETGARMVTVGLTIADEGEANLYTVSVPETGISDGLTVGTPVALTGLKARDWENEFNGQKRHGISFRATAVTSLVPAAVQG</sequence>
<dbReference type="Proteomes" id="UP001596435">
    <property type="component" value="Unassembled WGS sequence"/>
</dbReference>
<organism evidence="1 2">
    <name type="scientific">Kitasatospora paranensis</name>
    <dbReference type="NCBI Taxonomy" id="258053"/>
    <lineage>
        <taxon>Bacteria</taxon>
        <taxon>Bacillati</taxon>
        <taxon>Actinomycetota</taxon>
        <taxon>Actinomycetes</taxon>
        <taxon>Kitasatosporales</taxon>
        <taxon>Streptomycetaceae</taxon>
        <taxon>Kitasatospora</taxon>
    </lineage>
</organism>
<evidence type="ECO:0000313" key="1">
    <source>
        <dbReference type="EMBL" id="MFC7183973.1"/>
    </source>
</evidence>